<sequence length="426" mass="48107">MDFKGVEPQKNAKGYNDGEKSKIDSPKVDAKDEKAKHSWQAKPAKDMKHSEKMTKGASKTGTSTSTKEEQPAAEVKPKLAAPLPPPTIDQAKLLADSEVKATAAAKKINLRDFIKKHLLEGSRKMEYDLEQVHAILDMAKFAFLKTSPLLELNAPVNICGDIHGQYGDLFRIFNSCGLPFRKKYLFLGDYVDRGRHSLEVILLLLAMRIEFPKKVYLLRGNHELANINKVYGFLADCRSRFRSGSDWKILYDHFNEIFAVMPLAAVVSNRILCMHGGLSPDLNSLDDIRKLVRPIVFVRGLAQDLLWADPEAGIQGFQVNKIRAVSHIFGEDAVAAKCKQLNIDLIIRAHQVVEYGYAFFANRLLITVFSAARYHEDLWNFAAVVKVDEKLEVSFVQLKPSEYEQYRREKQQTANVTGDNPDEEDK</sequence>
<organism evidence="4 5">
    <name type="scientific">Mesorhabditis belari</name>
    <dbReference type="NCBI Taxonomy" id="2138241"/>
    <lineage>
        <taxon>Eukaryota</taxon>
        <taxon>Metazoa</taxon>
        <taxon>Ecdysozoa</taxon>
        <taxon>Nematoda</taxon>
        <taxon>Chromadorea</taxon>
        <taxon>Rhabditida</taxon>
        <taxon>Rhabditina</taxon>
        <taxon>Rhabditomorpha</taxon>
        <taxon>Rhabditoidea</taxon>
        <taxon>Rhabditidae</taxon>
        <taxon>Mesorhabditinae</taxon>
        <taxon>Mesorhabditis</taxon>
    </lineage>
</organism>
<feature type="compositionally biased region" description="Low complexity" evidence="2">
    <location>
        <begin position="72"/>
        <end position="81"/>
    </location>
</feature>
<evidence type="ECO:0000313" key="5">
    <source>
        <dbReference type="WBParaSite" id="MBELARI_LOCUS4564"/>
    </source>
</evidence>
<dbReference type="SUPFAM" id="SSF56300">
    <property type="entry name" value="Metallo-dependent phosphatases"/>
    <property type="match status" value="1"/>
</dbReference>
<dbReference type="Proteomes" id="UP000887575">
    <property type="component" value="Unassembled WGS sequence"/>
</dbReference>
<dbReference type="PROSITE" id="PS00125">
    <property type="entry name" value="SER_THR_PHOSPHATASE"/>
    <property type="match status" value="1"/>
</dbReference>
<dbReference type="InterPro" id="IPR050341">
    <property type="entry name" value="PP1_catalytic_subunit"/>
</dbReference>
<protein>
    <recommendedName>
        <fullName evidence="1">Serine/threonine-protein phosphatase</fullName>
        <ecNumber evidence="1">3.1.3.16</ecNumber>
    </recommendedName>
</protein>
<feature type="region of interest" description="Disordered" evidence="2">
    <location>
        <begin position="406"/>
        <end position="426"/>
    </location>
</feature>
<feature type="compositionally biased region" description="Basic and acidic residues" evidence="2">
    <location>
        <begin position="43"/>
        <end position="54"/>
    </location>
</feature>
<evidence type="ECO:0000259" key="3">
    <source>
        <dbReference type="PROSITE" id="PS00125"/>
    </source>
</evidence>
<dbReference type="SMART" id="SM00156">
    <property type="entry name" value="PP2Ac"/>
    <property type="match status" value="1"/>
</dbReference>
<feature type="region of interest" description="Disordered" evidence="2">
    <location>
        <begin position="1"/>
        <end position="82"/>
    </location>
</feature>
<evidence type="ECO:0000256" key="1">
    <source>
        <dbReference type="RuleBase" id="RU004273"/>
    </source>
</evidence>
<accession>A0AAF3FCL3</accession>
<feature type="domain" description="Serine/threonine specific protein phosphatases" evidence="3">
    <location>
        <begin position="218"/>
        <end position="223"/>
    </location>
</feature>
<dbReference type="InterPro" id="IPR004843">
    <property type="entry name" value="Calcineurin-like_PHP"/>
</dbReference>
<dbReference type="GO" id="GO:0005634">
    <property type="term" value="C:nucleus"/>
    <property type="evidence" value="ECO:0007669"/>
    <property type="project" value="TreeGrafter"/>
</dbReference>
<dbReference type="Gene3D" id="3.60.21.10">
    <property type="match status" value="1"/>
</dbReference>
<comment type="catalytic activity">
    <reaction evidence="1">
        <text>O-phospho-L-threonyl-[protein] + H2O = L-threonyl-[protein] + phosphate</text>
        <dbReference type="Rhea" id="RHEA:47004"/>
        <dbReference type="Rhea" id="RHEA-COMP:11060"/>
        <dbReference type="Rhea" id="RHEA-COMP:11605"/>
        <dbReference type="ChEBI" id="CHEBI:15377"/>
        <dbReference type="ChEBI" id="CHEBI:30013"/>
        <dbReference type="ChEBI" id="CHEBI:43474"/>
        <dbReference type="ChEBI" id="CHEBI:61977"/>
        <dbReference type="EC" id="3.1.3.16"/>
    </reaction>
</comment>
<evidence type="ECO:0000313" key="4">
    <source>
        <dbReference type="Proteomes" id="UP000887575"/>
    </source>
</evidence>
<dbReference type="InterPro" id="IPR006186">
    <property type="entry name" value="Ser/Thr-sp_prot-phosphatase"/>
</dbReference>
<dbReference type="PANTHER" id="PTHR11668">
    <property type="entry name" value="SERINE/THREONINE PROTEIN PHOSPHATASE"/>
    <property type="match status" value="1"/>
</dbReference>
<evidence type="ECO:0000256" key="2">
    <source>
        <dbReference type="SAM" id="MobiDB-lite"/>
    </source>
</evidence>
<dbReference type="GO" id="GO:0005737">
    <property type="term" value="C:cytoplasm"/>
    <property type="evidence" value="ECO:0007669"/>
    <property type="project" value="TreeGrafter"/>
</dbReference>
<dbReference type="PANTHER" id="PTHR11668:SF491">
    <property type="entry name" value="SERINE_THREONINE-PROTEIN PHOSPHATASE"/>
    <property type="match status" value="1"/>
</dbReference>
<feature type="compositionally biased region" description="Low complexity" evidence="2">
    <location>
        <begin position="55"/>
        <end position="65"/>
    </location>
</feature>
<dbReference type="EC" id="3.1.3.16" evidence="1"/>
<dbReference type="InterPro" id="IPR029052">
    <property type="entry name" value="Metallo-depent_PP-like"/>
</dbReference>
<dbReference type="PRINTS" id="PR00114">
    <property type="entry name" value="STPHPHTASE"/>
</dbReference>
<reference evidence="5" key="1">
    <citation type="submission" date="2024-02" db="UniProtKB">
        <authorList>
            <consortium name="WormBaseParasite"/>
        </authorList>
    </citation>
    <scope>IDENTIFICATION</scope>
</reference>
<keyword evidence="1" id="KW-0378">Hydrolase</keyword>
<proteinExistence type="inferred from homology"/>
<dbReference type="GO" id="GO:0004722">
    <property type="term" value="F:protein serine/threonine phosphatase activity"/>
    <property type="evidence" value="ECO:0007669"/>
    <property type="project" value="UniProtKB-EC"/>
</dbReference>
<comment type="similarity">
    <text evidence="1">Belongs to the PPP phosphatase family.</text>
</comment>
<name>A0AAF3FCL3_9BILA</name>
<dbReference type="AlphaFoldDB" id="A0AAF3FCL3"/>
<dbReference type="WBParaSite" id="MBELARI_LOCUS4564">
    <property type="protein sequence ID" value="MBELARI_LOCUS4564"/>
    <property type="gene ID" value="MBELARI_LOCUS4564"/>
</dbReference>
<dbReference type="Pfam" id="PF00149">
    <property type="entry name" value="Metallophos"/>
    <property type="match status" value="1"/>
</dbReference>
<feature type="compositionally biased region" description="Basic and acidic residues" evidence="2">
    <location>
        <begin position="16"/>
        <end position="36"/>
    </location>
</feature>
<keyword evidence="4" id="KW-1185">Reference proteome</keyword>